<dbReference type="EMBL" id="JBAWSV010000001">
    <property type="protein sequence ID" value="MEI4828125.1"/>
    <property type="molecule type" value="Genomic_DNA"/>
</dbReference>
<dbReference type="InterPro" id="IPR011008">
    <property type="entry name" value="Dimeric_a/b-barrel"/>
</dbReference>
<keyword evidence="3" id="KW-1185">Reference proteome</keyword>
<organism evidence="2 3">
    <name type="scientific">Bacillus yunxiaonensis</name>
    <dbReference type="NCBI Taxonomy" id="3127665"/>
    <lineage>
        <taxon>Bacteria</taxon>
        <taxon>Bacillati</taxon>
        <taxon>Bacillota</taxon>
        <taxon>Bacilli</taxon>
        <taxon>Bacillales</taxon>
        <taxon>Bacillaceae</taxon>
        <taxon>Bacillus</taxon>
    </lineage>
</organism>
<dbReference type="Pfam" id="PF16291">
    <property type="entry name" value="DUF4937"/>
    <property type="match status" value="1"/>
</dbReference>
<reference evidence="2 3" key="1">
    <citation type="submission" date="2024-01" db="EMBL/GenBank/DDBJ databases">
        <title>Seven novel Bacillus-like species.</title>
        <authorList>
            <person name="Liu G."/>
        </authorList>
    </citation>
    <scope>NUCLEOTIDE SEQUENCE [LARGE SCALE GENOMIC DNA]</scope>
    <source>
        <strain evidence="2 3">FJAT-53711</strain>
    </source>
</reference>
<dbReference type="Gene3D" id="3.30.70.100">
    <property type="match status" value="1"/>
</dbReference>
<evidence type="ECO:0000259" key="1">
    <source>
        <dbReference type="Pfam" id="PF16291"/>
    </source>
</evidence>
<dbReference type="SUPFAM" id="SSF54909">
    <property type="entry name" value="Dimeric alpha+beta barrel"/>
    <property type="match status" value="2"/>
</dbReference>
<comment type="caution">
    <text evidence="2">The sequence shown here is derived from an EMBL/GenBank/DDBJ whole genome shotgun (WGS) entry which is preliminary data.</text>
</comment>
<sequence length="210" mass="24222">MLIKSINCKVDEEKKERFSTAQEQWGELKELEGFHGQIGGWNESEAYIVGCWENMRAYQRFMNETHDNIFYDSNQKDTYTLCETELYQSLFDITDTSFVEALAHSSFLRVAICDVKQGHEKQFLHMQETVWNPGIVRAEGMMGGVVGRSLSSNRYIALSLWKDAAAHQHYVKEIFPQLHHIANPSEQLLHIEGKQITLVNSWSVLPIHCV</sequence>
<feature type="domain" description="DUF4937" evidence="1">
    <location>
        <begin position="2"/>
        <end position="87"/>
    </location>
</feature>
<dbReference type="InterPro" id="IPR032555">
    <property type="entry name" value="DUF4937"/>
</dbReference>
<dbReference type="Proteomes" id="UP001367922">
    <property type="component" value="Unassembled WGS sequence"/>
</dbReference>
<dbReference type="RefSeq" id="WP_336480526.1">
    <property type="nucleotide sequence ID" value="NZ_JBAWSV010000001.1"/>
</dbReference>
<accession>A0ABU8FQ75</accession>
<evidence type="ECO:0000313" key="3">
    <source>
        <dbReference type="Proteomes" id="UP001367922"/>
    </source>
</evidence>
<evidence type="ECO:0000313" key="2">
    <source>
        <dbReference type="EMBL" id="MEI4828125.1"/>
    </source>
</evidence>
<proteinExistence type="predicted"/>
<gene>
    <name evidence="2" type="ORF">WAX78_01405</name>
</gene>
<name>A0ABU8FQ75_9BACI</name>
<protein>
    <submittedName>
        <fullName evidence="2">YdbC family protein</fullName>
    </submittedName>
</protein>